<dbReference type="EMBL" id="JAYMYQ010000009">
    <property type="protein sequence ID" value="KAK7313709.1"/>
    <property type="molecule type" value="Genomic_DNA"/>
</dbReference>
<protein>
    <submittedName>
        <fullName evidence="2">Uncharacterized protein</fullName>
    </submittedName>
</protein>
<accession>A0AAN9KB89</accession>
<evidence type="ECO:0000313" key="3">
    <source>
        <dbReference type="Proteomes" id="UP001367508"/>
    </source>
</evidence>
<name>A0AAN9KB89_CANGL</name>
<evidence type="ECO:0000313" key="2">
    <source>
        <dbReference type="EMBL" id="KAK7313709.1"/>
    </source>
</evidence>
<reference evidence="2 3" key="1">
    <citation type="submission" date="2024-01" db="EMBL/GenBank/DDBJ databases">
        <title>The genomes of 5 underutilized Papilionoideae crops provide insights into root nodulation and disease resistanc.</title>
        <authorList>
            <person name="Jiang F."/>
        </authorList>
    </citation>
    <scope>NUCLEOTIDE SEQUENCE [LARGE SCALE GENOMIC DNA]</scope>
    <source>
        <strain evidence="2">LVBAO_FW01</strain>
        <tissue evidence="2">Leaves</tissue>
    </source>
</reference>
<keyword evidence="3" id="KW-1185">Reference proteome</keyword>
<feature type="compositionally biased region" description="Polar residues" evidence="1">
    <location>
        <begin position="134"/>
        <end position="143"/>
    </location>
</feature>
<dbReference type="AlphaFoldDB" id="A0AAN9KB89"/>
<evidence type="ECO:0000256" key="1">
    <source>
        <dbReference type="SAM" id="MobiDB-lite"/>
    </source>
</evidence>
<organism evidence="2 3">
    <name type="scientific">Canavalia gladiata</name>
    <name type="common">Sword bean</name>
    <name type="synonym">Dolichos gladiatus</name>
    <dbReference type="NCBI Taxonomy" id="3824"/>
    <lineage>
        <taxon>Eukaryota</taxon>
        <taxon>Viridiplantae</taxon>
        <taxon>Streptophyta</taxon>
        <taxon>Embryophyta</taxon>
        <taxon>Tracheophyta</taxon>
        <taxon>Spermatophyta</taxon>
        <taxon>Magnoliopsida</taxon>
        <taxon>eudicotyledons</taxon>
        <taxon>Gunneridae</taxon>
        <taxon>Pentapetalae</taxon>
        <taxon>rosids</taxon>
        <taxon>fabids</taxon>
        <taxon>Fabales</taxon>
        <taxon>Fabaceae</taxon>
        <taxon>Papilionoideae</taxon>
        <taxon>50 kb inversion clade</taxon>
        <taxon>NPAAA clade</taxon>
        <taxon>indigoferoid/millettioid clade</taxon>
        <taxon>Phaseoleae</taxon>
        <taxon>Canavalia</taxon>
    </lineage>
</organism>
<proteinExistence type="predicted"/>
<gene>
    <name evidence="2" type="ORF">VNO77_38904</name>
</gene>
<comment type="caution">
    <text evidence="2">The sequence shown here is derived from an EMBL/GenBank/DDBJ whole genome shotgun (WGS) entry which is preliminary data.</text>
</comment>
<sequence>MTRNASSRIMFKYQDAKHNCTTISGYYKLFGGKTYEGAASHKEGITSFLANPLYTSSASALGQRCFVPVSVTMEPSLLQMFVYKLEHWNPLGAAERESILQTKSEHQWKHITTALRRPISAPRQPTLDGISEFPRTSSNSYEI</sequence>
<dbReference type="Proteomes" id="UP001367508">
    <property type="component" value="Unassembled WGS sequence"/>
</dbReference>
<feature type="region of interest" description="Disordered" evidence="1">
    <location>
        <begin position="121"/>
        <end position="143"/>
    </location>
</feature>